<keyword evidence="1" id="KW-0732">Signal</keyword>
<reference evidence="2 3" key="1">
    <citation type="submission" date="2022-10" db="EMBL/GenBank/DDBJ databases">
        <title>Draft genome sequence of Streptomyces sp. YSPA8.</title>
        <authorList>
            <person name="Moriuchi R."/>
            <person name="Dohra H."/>
            <person name="Yamamura H."/>
            <person name="Kodani S."/>
        </authorList>
    </citation>
    <scope>NUCLEOTIDE SEQUENCE [LARGE SCALE GENOMIC DNA]</scope>
    <source>
        <strain evidence="2 3">YSPA8</strain>
    </source>
</reference>
<dbReference type="RefSeq" id="WP_323444898.1">
    <property type="nucleotide sequence ID" value="NZ_BSBI01000001.1"/>
</dbReference>
<feature type="chain" id="PRO_5046063405" evidence="1">
    <location>
        <begin position="29"/>
        <end position="129"/>
    </location>
</feature>
<comment type="caution">
    <text evidence="2">The sequence shown here is derived from an EMBL/GenBank/DDBJ whole genome shotgun (WGS) entry which is preliminary data.</text>
</comment>
<feature type="signal peptide" evidence="1">
    <location>
        <begin position="1"/>
        <end position="28"/>
    </location>
</feature>
<proteinExistence type="predicted"/>
<protein>
    <submittedName>
        <fullName evidence="2">SH3 domain-containing protein</fullName>
    </submittedName>
</protein>
<dbReference type="Proteomes" id="UP001291653">
    <property type="component" value="Unassembled WGS sequence"/>
</dbReference>
<dbReference type="EMBL" id="BSBI01000001">
    <property type="protein sequence ID" value="GLF92775.1"/>
    <property type="molecule type" value="Genomic_DNA"/>
</dbReference>
<evidence type="ECO:0000256" key="1">
    <source>
        <dbReference type="SAM" id="SignalP"/>
    </source>
</evidence>
<organism evidence="2 3">
    <name type="scientific">Streptomyces yaizuensis</name>
    <dbReference type="NCBI Taxonomy" id="2989713"/>
    <lineage>
        <taxon>Bacteria</taxon>
        <taxon>Bacillati</taxon>
        <taxon>Actinomycetota</taxon>
        <taxon>Actinomycetes</taxon>
        <taxon>Kitasatosporales</taxon>
        <taxon>Streptomycetaceae</taxon>
        <taxon>Streptomyces</taxon>
    </lineage>
</organism>
<evidence type="ECO:0000313" key="2">
    <source>
        <dbReference type="EMBL" id="GLF92775.1"/>
    </source>
</evidence>
<sequence>MTRTRRAWGICAVITALVAGSTAASASAAPDSSLPQTPSVALGCTNHAHNNGDGAYGNSTVPELHLRSGPHSNCPIVGTVDRSSRLNWHCFTVNEVGNEWTFLGIHNTNIFGWVYNGNLTGSGSEVRCR</sequence>
<accession>A0ABQ5NR06</accession>
<gene>
    <name evidence="2" type="ORF">SYYSPA8_00780</name>
</gene>
<name>A0ABQ5NR06_9ACTN</name>
<keyword evidence="3" id="KW-1185">Reference proteome</keyword>
<evidence type="ECO:0000313" key="3">
    <source>
        <dbReference type="Proteomes" id="UP001291653"/>
    </source>
</evidence>